<dbReference type="NCBIfam" id="TIGR04354">
    <property type="entry name" value="amphi-Trp"/>
    <property type="match status" value="1"/>
</dbReference>
<dbReference type="Proteomes" id="UP000274391">
    <property type="component" value="Unassembled WGS sequence"/>
</dbReference>
<protein>
    <submittedName>
        <fullName evidence="2">Amphi-Trp domain-containing protein</fullName>
    </submittedName>
</protein>
<keyword evidence="3" id="KW-1185">Reference proteome</keyword>
<name>A0A3P3VTZ9_9MICO</name>
<dbReference type="EMBL" id="RQVS01000017">
    <property type="protein sequence ID" value="RRJ85797.1"/>
    <property type="molecule type" value="Genomic_DNA"/>
</dbReference>
<evidence type="ECO:0000313" key="3">
    <source>
        <dbReference type="Proteomes" id="UP000274391"/>
    </source>
</evidence>
<dbReference type="OrthoDB" id="4411850at2"/>
<dbReference type="Pfam" id="PF20068">
    <property type="entry name" value="Amphi-Trp"/>
    <property type="match status" value="1"/>
</dbReference>
<reference evidence="2 3" key="1">
    <citation type="submission" date="2018-11" db="EMBL/GenBank/DDBJ databases">
        <title>YIM 102482-1 draft genome.</title>
        <authorList>
            <person name="Li G."/>
            <person name="Jiang Y."/>
        </authorList>
    </citation>
    <scope>NUCLEOTIDE SEQUENCE [LARGE SCALE GENOMIC DNA]</scope>
    <source>
        <strain evidence="2 3">YIM 102482-1</strain>
    </source>
</reference>
<feature type="domain" description="Amphi-Trp" evidence="1">
    <location>
        <begin position="56"/>
        <end position="151"/>
    </location>
</feature>
<dbReference type="InterPro" id="IPR027598">
    <property type="entry name" value="Amphi-Trp_dom"/>
</dbReference>
<evidence type="ECO:0000313" key="2">
    <source>
        <dbReference type="EMBL" id="RRJ85797.1"/>
    </source>
</evidence>
<evidence type="ECO:0000259" key="1">
    <source>
        <dbReference type="Pfam" id="PF20068"/>
    </source>
</evidence>
<comment type="caution">
    <text evidence="2">The sequence shown here is derived from an EMBL/GenBank/DDBJ whole genome shotgun (WGS) entry which is preliminary data.</text>
</comment>
<dbReference type="AlphaFoldDB" id="A0A3P3VTZ9"/>
<organism evidence="2 3">
    <name type="scientific">Gulosibacter macacae</name>
    <dbReference type="NCBI Taxonomy" id="2488791"/>
    <lineage>
        <taxon>Bacteria</taxon>
        <taxon>Bacillati</taxon>
        <taxon>Actinomycetota</taxon>
        <taxon>Actinomycetes</taxon>
        <taxon>Micrococcales</taxon>
        <taxon>Microbacteriaceae</taxon>
        <taxon>Gulosibacter</taxon>
    </lineage>
</organism>
<sequence>MRAGSREEHPRVSLRRPIGRCSCRHESALSRGNQVDLGECKRLLPVRARDQRSRPMSESIKVFKTESDMSRERLADLLHNIADRIDEGRVTLSQGESRAVIELPSELRVSIEVSDEISLESTKRELEIEVEWHLDANGQPIDEAASGTLTIS</sequence>
<proteinExistence type="predicted"/>
<gene>
    <name evidence="2" type="ORF">EG850_11610</name>
</gene>
<accession>A0A3P3VTZ9</accession>